<keyword evidence="4 7" id="KW-0689">Ribosomal protein</keyword>
<organism evidence="9 10">
    <name type="scientific">Lacticaseibacillus manihotivorans DSM 13343 = JCM 12514</name>
    <dbReference type="NCBI Taxonomy" id="1423769"/>
    <lineage>
        <taxon>Bacteria</taxon>
        <taxon>Bacillati</taxon>
        <taxon>Bacillota</taxon>
        <taxon>Bacilli</taxon>
        <taxon>Lactobacillales</taxon>
        <taxon>Lactobacillaceae</taxon>
        <taxon>Lacticaseibacillus</taxon>
    </lineage>
</organism>
<keyword evidence="3 7" id="KW-0694">RNA-binding</keyword>
<proteinExistence type="inferred from homology"/>
<evidence type="ECO:0000259" key="8">
    <source>
        <dbReference type="PROSITE" id="PS00651"/>
    </source>
</evidence>
<evidence type="ECO:0000256" key="6">
    <source>
        <dbReference type="ARBA" id="ARBA00035292"/>
    </source>
</evidence>
<dbReference type="Gene3D" id="3.10.430.100">
    <property type="entry name" value="Ribosomal protein L9, C-terminal domain"/>
    <property type="match status" value="1"/>
</dbReference>
<evidence type="ECO:0000313" key="10">
    <source>
        <dbReference type="Proteomes" id="UP000051790"/>
    </source>
</evidence>
<dbReference type="FunFam" id="3.40.5.10:FF:000002">
    <property type="entry name" value="50S ribosomal protein L9"/>
    <property type="match status" value="1"/>
</dbReference>
<dbReference type="InterPro" id="IPR036935">
    <property type="entry name" value="Ribosomal_bL9_N_sf"/>
</dbReference>
<evidence type="ECO:0000256" key="5">
    <source>
        <dbReference type="ARBA" id="ARBA00023274"/>
    </source>
</evidence>
<dbReference type="GO" id="GO:0019843">
    <property type="term" value="F:rRNA binding"/>
    <property type="evidence" value="ECO:0007669"/>
    <property type="project" value="UniProtKB-UniRule"/>
</dbReference>
<accession>A0A0R1QGH3</accession>
<dbReference type="InterPro" id="IPR020070">
    <property type="entry name" value="Ribosomal_bL9_N"/>
</dbReference>
<evidence type="ECO:0000256" key="1">
    <source>
        <dbReference type="ARBA" id="ARBA00010605"/>
    </source>
</evidence>
<dbReference type="InterPro" id="IPR020069">
    <property type="entry name" value="Ribosomal_bL9_C"/>
</dbReference>
<dbReference type="PANTHER" id="PTHR21368">
    <property type="entry name" value="50S RIBOSOMAL PROTEIN L9"/>
    <property type="match status" value="1"/>
</dbReference>
<name>A0A0R1QGH3_9LACO</name>
<dbReference type="RefSeq" id="WP_056964221.1">
    <property type="nucleotide sequence ID" value="NZ_AZEU01000184.1"/>
</dbReference>
<dbReference type="InterPro" id="IPR036791">
    <property type="entry name" value="Ribosomal_bL9_C_sf"/>
</dbReference>
<dbReference type="Pfam" id="PF03948">
    <property type="entry name" value="Ribosomal_L9_C"/>
    <property type="match status" value="1"/>
</dbReference>
<dbReference type="GO" id="GO:0003735">
    <property type="term" value="F:structural constituent of ribosome"/>
    <property type="evidence" value="ECO:0007669"/>
    <property type="project" value="InterPro"/>
</dbReference>
<dbReference type="NCBIfam" id="TIGR00158">
    <property type="entry name" value="L9"/>
    <property type="match status" value="1"/>
</dbReference>
<dbReference type="GO" id="GO:0006412">
    <property type="term" value="P:translation"/>
    <property type="evidence" value="ECO:0007669"/>
    <property type="project" value="UniProtKB-UniRule"/>
</dbReference>
<keyword evidence="5 7" id="KW-0687">Ribonucleoprotein</keyword>
<dbReference type="PROSITE" id="PS00651">
    <property type="entry name" value="RIBOSOMAL_L9"/>
    <property type="match status" value="1"/>
</dbReference>
<gene>
    <name evidence="7" type="primary">rplI</name>
    <name evidence="9" type="ORF">FD01_GL001583</name>
</gene>
<dbReference type="SUPFAM" id="SSF55658">
    <property type="entry name" value="L9 N-domain-like"/>
    <property type="match status" value="1"/>
</dbReference>
<feature type="domain" description="Ribosomal protein L9" evidence="8">
    <location>
        <begin position="13"/>
        <end position="40"/>
    </location>
</feature>
<keyword evidence="10" id="KW-1185">Reference proteome</keyword>
<keyword evidence="2 7" id="KW-0699">rRNA-binding</keyword>
<dbReference type="SUPFAM" id="SSF55653">
    <property type="entry name" value="Ribosomal protein L9 C-domain"/>
    <property type="match status" value="1"/>
</dbReference>
<dbReference type="OrthoDB" id="9788336at2"/>
<evidence type="ECO:0000256" key="4">
    <source>
        <dbReference type="ARBA" id="ARBA00022980"/>
    </source>
</evidence>
<protein>
    <recommendedName>
        <fullName evidence="6 7">Large ribosomal subunit protein bL9</fullName>
    </recommendedName>
</protein>
<dbReference type="EMBL" id="AZEU01000184">
    <property type="protein sequence ID" value="KRL43740.1"/>
    <property type="molecule type" value="Genomic_DNA"/>
</dbReference>
<sequence>MKVIFTQDVRGKGNRGEVKEVPDGYAQNFLIKNGKAKAATPQAMSALRGQQRLEDKKAAEHKAEAESIKALLEDDKHIVEIQSKAGEDSRLFGSIPSKQIAQALDRQYQIKVDKRKMDLPEPIKTLGYRNVKINLYPGVDATIRVHITPQN</sequence>
<dbReference type="AlphaFoldDB" id="A0A0R1QGH3"/>
<evidence type="ECO:0000313" key="9">
    <source>
        <dbReference type="EMBL" id="KRL43740.1"/>
    </source>
</evidence>
<comment type="function">
    <text evidence="7">Binds to the 23S rRNA.</text>
</comment>
<dbReference type="InterPro" id="IPR000244">
    <property type="entry name" value="Ribosomal_bL9"/>
</dbReference>
<dbReference type="PATRIC" id="fig|1423769.4.peg.1694"/>
<dbReference type="Proteomes" id="UP000051790">
    <property type="component" value="Unassembled WGS sequence"/>
</dbReference>
<dbReference type="GO" id="GO:0005840">
    <property type="term" value="C:ribosome"/>
    <property type="evidence" value="ECO:0007669"/>
    <property type="project" value="UniProtKB-KW"/>
</dbReference>
<evidence type="ECO:0000256" key="3">
    <source>
        <dbReference type="ARBA" id="ARBA00022884"/>
    </source>
</evidence>
<dbReference type="Pfam" id="PF01281">
    <property type="entry name" value="Ribosomal_L9_N"/>
    <property type="match status" value="1"/>
</dbReference>
<evidence type="ECO:0000256" key="2">
    <source>
        <dbReference type="ARBA" id="ARBA00022730"/>
    </source>
</evidence>
<dbReference type="HAMAP" id="MF_00503">
    <property type="entry name" value="Ribosomal_bL9"/>
    <property type="match status" value="1"/>
</dbReference>
<reference evidence="9 10" key="1">
    <citation type="journal article" date="2015" name="Genome Announc.">
        <title>Expanding the biotechnology potential of lactobacilli through comparative genomics of 213 strains and associated genera.</title>
        <authorList>
            <person name="Sun Z."/>
            <person name="Harris H.M."/>
            <person name="McCann A."/>
            <person name="Guo C."/>
            <person name="Argimon S."/>
            <person name="Zhang W."/>
            <person name="Yang X."/>
            <person name="Jeffery I.B."/>
            <person name="Cooney J.C."/>
            <person name="Kagawa T.F."/>
            <person name="Liu W."/>
            <person name="Song Y."/>
            <person name="Salvetti E."/>
            <person name="Wrobel A."/>
            <person name="Rasinkangas P."/>
            <person name="Parkhill J."/>
            <person name="Rea M.C."/>
            <person name="O'Sullivan O."/>
            <person name="Ritari J."/>
            <person name="Douillard F.P."/>
            <person name="Paul Ross R."/>
            <person name="Yang R."/>
            <person name="Briner A.E."/>
            <person name="Felis G.E."/>
            <person name="de Vos W.M."/>
            <person name="Barrangou R."/>
            <person name="Klaenhammer T.R."/>
            <person name="Caufield P.W."/>
            <person name="Cui Y."/>
            <person name="Zhang H."/>
            <person name="O'Toole P.W."/>
        </authorList>
    </citation>
    <scope>NUCLEOTIDE SEQUENCE [LARGE SCALE GENOMIC DNA]</scope>
    <source>
        <strain evidence="9 10">DSM 13343</strain>
    </source>
</reference>
<dbReference type="Gene3D" id="3.40.5.10">
    <property type="entry name" value="Ribosomal protein L9, N-terminal domain"/>
    <property type="match status" value="1"/>
</dbReference>
<dbReference type="InterPro" id="IPR009027">
    <property type="entry name" value="Ribosomal_bL9/RNase_H1_N"/>
</dbReference>
<dbReference type="InterPro" id="IPR020594">
    <property type="entry name" value="Ribosomal_bL9_bac/chp"/>
</dbReference>
<comment type="similarity">
    <text evidence="1 7">Belongs to the bacterial ribosomal protein bL9 family.</text>
</comment>
<comment type="caution">
    <text evidence="9">The sequence shown here is derived from an EMBL/GenBank/DDBJ whole genome shotgun (WGS) entry which is preliminary data.</text>
</comment>
<dbReference type="GO" id="GO:1990904">
    <property type="term" value="C:ribonucleoprotein complex"/>
    <property type="evidence" value="ECO:0007669"/>
    <property type="project" value="UniProtKB-KW"/>
</dbReference>
<evidence type="ECO:0000256" key="7">
    <source>
        <dbReference type="HAMAP-Rule" id="MF_00503"/>
    </source>
</evidence>